<evidence type="ECO:0000256" key="2">
    <source>
        <dbReference type="ARBA" id="ARBA00023186"/>
    </source>
</evidence>
<dbReference type="AlphaFoldDB" id="A0A679JHB7"/>
<accession>A0A679JHB7</accession>
<dbReference type="Pfam" id="PF01730">
    <property type="entry name" value="UreF"/>
    <property type="match status" value="1"/>
</dbReference>
<keyword evidence="1 3" id="KW-0996">Nickel insertion</keyword>
<dbReference type="PIRSF" id="PIRSF009467">
    <property type="entry name" value="Ureas_acces_UreF"/>
    <property type="match status" value="1"/>
</dbReference>
<gene>
    <name evidence="4" type="primary">ureF_1</name>
    <name evidence="3" type="synonym">ureF</name>
    <name evidence="4" type="ORF">MBUL_03130</name>
</gene>
<dbReference type="PANTHER" id="PTHR33620">
    <property type="entry name" value="UREASE ACCESSORY PROTEIN F"/>
    <property type="match status" value="1"/>
</dbReference>
<dbReference type="PANTHER" id="PTHR33620:SF1">
    <property type="entry name" value="UREASE ACCESSORY PROTEIN F"/>
    <property type="match status" value="1"/>
</dbReference>
<reference evidence="4" key="1">
    <citation type="submission" date="2019-12" db="EMBL/GenBank/DDBJ databases">
        <authorList>
            <person name="Cremers G."/>
        </authorList>
    </citation>
    <scope>NUCLEOTIDE SEQUENCE</scope>
    <source>
        <strain evidence="4">Mbul1</strain>
    </source>
</reference>
<keyword evidence="3" id="KW-0963">Cytoplasm</keyword>
<dbReference type="HAMAP" id="MF_01385">
    <property type="entry name" value="UreF"/>
    <property type="match status" value="1"/>
</dbReference>
<comment type="subcellular location">
    <subcellularLocation>
        <location evidence="3">Cytoplasm</location>
    </subcellularLocation>
</comment>
<dbReference type="GO" id="GO:0016151">
    <property type="term" value="F:nickel cation binding"/>
    <property type="evidence" value="ECO:0007669"/>
    <property type="project" value="UniProtKB-UniRule"/>
</dbReference>
<dbReference type="InterPro" id="IPR038277">
    <property type="entry name" value="UreF_sf"/>
</dbReference>
<evidence type="ECO:0000256" key="1">
    <source>
        <dbReference type="ARBA" id="ARBA00022988"/>
    </source>
</evidence>
<dbReference type="Gene3D" id="1.10.4190.10">
    <property type="entry name" value="Urease accessory protein UreF"/>
    <property type="match status" value="1"/>
</dbReference>
<sequence length="237" mass="24795">MLQRLVALQQADSAFPSGSFAFSNGIEGLAALTDGLGGVELGHAVEVILRHRWAGSDRVALVLAHRARGDLARLARIDAAVEAACLAEPMRTGSRRNGGALLAAHSRIGTPGAEGLRMAVRDGRLLGHLAVMQGALWRSLGLDETTVTEIAGYQAAAALVTAAVRLGRVGAIEAQRILSALMPVLAEIAARPVQGGEEGADEGDETDNADIMLVAFTPLIEIATMRHARADLRLFAN</sequence>
<comment type="subunit">
    <text evidence="3">UreD, UreF and UreG form a complex that acts as a GTP-hydrolysis-dependent molecular chaperone, activating the urease apoprotein by helping to assemble the nickel containing metallocenter of UreC. The UreE protein probably delivers the nickel.</text>
</comment>
<comment type="function">
    <text evidence="3">Required for maturation of urease via the functional incorporation of the urease nickel metallocenter.</text>
</comment>
<name>A0A679JHB7_9HYPH</name>
<evidence type="ECO:0000313" key="4">
    <source>
        <dbReference type="EMBL" id="CAA2105313.1"/>
    </source>
</evidence>
<organism evidence="4">
    <name type="scientific">Methylobacterium bullatum</name>
    <dbReference type="NCBI Taxonomy" id="570505"/>
    <lineage>
        <taxon>Bacteria</taxon>
        <taxon>Pseudomonadati</taxon>
        <taxon>Pseudomonadota</taxon>
        <taxon>Alphaproteobacteria</taxon>
        <taxon>Hyphomicrobiales</taxon>
        <taxon>Methylobacteriaceae</taxon>
        <taxon>Methylobacterium</taxon>
    </lineage>
</organism>
<dbReference type="EMBL" id="LR743504">
    <property type="protein sequence ID" value="CAA2105313.1"/>
    <property type="molecule type" value="Genomic_DNA"/>
</dbReference>
<evidence type="ECO:0000256" key="3">
    <source>
        <dbReference type="HAMAP-Rule" id="MF_01385"/>
    </source>
</evidence>
<comment type="similarity">
    <text evidence="3">Belongs to the UreF family.</text>
</comment>
<keyword evidence="2 3" id="KW-0143">Chaperone</keyword>
<dbReference type="InterPro" id="IPR002639">
    <property type="entry name" value="UreF"/>
</dbReference>
<protein>
    <recommendedName>
        <fullName evidence="3">Urease accessory protein UreF</fullName>
    </recommendedName>
</protein>
<proteinExistence type="inferred from homology"/>
<dbReference type="GO" id="GO:0005737">
    <property type="term" value="C:cytoplasm"/>
    <property type="evidence" value="ECO:0007669"/>
    <property type="project" value="UniProtKB-SubCell"/>
</dbReference>